<evidence type="ECO:0000256" key="3">
    <source>
        <dbReference type="ARBA" id="ARBA00022448"/>
    </source>
</evidence>
<keyword evidence="7 8" id="KW-0472">Membrane</keyword>
<evidence type="ECO:0000256" key="5">
    <source>
        <dbReference type="ARBA" id="ARBA00022692"/>
    </source>
</evidence>
<reference evidence="9 10" key="1">
    <citation type="submission" date="2019-04" db="EMBL/GenBank/DDBJ databases">
        <authorList>
            <person name="Jiang L."/>
        </authorList>
    </citation>
    <scope>NUCLEOTIDE SEQUENCE [LARGE SCALE GENOMIC DNA]</scope>
    <source>
        <strain evidence="9 10">YIM 131861</strain>
    </source>
</reference>
<keyword evidence="5 8" id="KW-0812">Transmembrane</keyword>
<evidence type="ECO:0000256" key="1">
    <source>
        <dbReference type="ARBA" id="ARBA00004651"/>
    </source>
</evidence>
<evidence type="ECO:0000256" key="6">
    <source>
        <dbReference type="ARBA" id="ARBA00022989"/>
    </source>
</evidence>
<evidence type="ECO:0000313" key="9">
    <source>
        <dbReference type="EMBL" id="THG35911.1"/>
    </source>
</evidence>
<dbReference type="FunFam" id="1.10.3470.10:FF:000001">
    <property type="entry name" value="Vitamin B12 ABC transporter permease BtuC"/>
    <property type="match status" value="1"/>
</dbReference>
<dbReference type="GO" id="GO:0022857">
    <property type="term" value="F:transmembrane transporter activity"/>
    <property type="evidence" value="ECO:0007669"/>
    <property type="project" value="InterPro"/>
</dbReference>
<comment type="similarity">
    <text evidence="2">Belongs to the binding-protein-dependent transport system permease family. FecCD subfamily.</text>
</comment>
<keyword evidence="6 8" id="KW-1133">Transmembrane helix</keyword>
<comment type="caution">
    <text evidence="9">The sequence shown here is derived from an EMBL/GenBank/DDBJ whole genome shotgun (WGS) entry which is preliminary data.</text>
</comment>
<keyword evidence="10" id="KW-1185">Reference proteome</keyword>
<evidence type="ECO:0000256" key="7">
    <source>
        <dbReference type="ARBA" id="ARBA00023136"/>
    </source>
</evidence>
<evidence type="ECO:0000256" key="8">
    <source>
        <dbReference type="SAM" id="Phobius"/>
    </source>
</evidence>
<feature type="transmembrane region" description="Helical" evidence="8">
    <location>
        <begin position="234"/>
        <end position="261"/>
    </location>
</feature>
<organism evidence="9 10">
    <name type="scientific">Orlajensenia flava</name>
    <dbReference type="NCBI Taxonomy" id="2565934"/>
    <lineage>
        <taxon>Bacteria</taxon>
        <taxon>Bacillati</taxon>
        <taxon>Actinomycetota</taxon>
        <taxon>Actinomycetes</taxon>
        <taxon>Micrococcales</taxon>
        <taxon>Microbacteriaceae</taxon>
        <taxon>Orlajensenia</taxon>
    </lineage>
</organism>
<dbReference type="GO" id="GO:0033214">
    <property type="term" value="P:siderophore-iron import into cell"/>
    <property type="evidence" value="ECO:0007669"/>
    <property type="project" value="TreeGrafter"/>
</dbReference>
<feature type="transmembrane region" description="Helical" evidence="8">
    <location>
        <begin position="115"/>
        <end position="134"/>
    </location>
</feature>
<feature type="transmembrane region" description="Helical" evidence="8">
    <location>
        <begin position="146"/>
        <end position="169"/>
    </location>
</feature>
<dbReference type="EMBL" id="SSSN01000003">
    <property type="protein sequence ID" value="THG35911.1"/>
    <property type="molecule type" value="Genomic_DNA"/>
</dbReference>
<sequence>MVRSAWLVASVLLLVVVVVASLTIGARPLSFDEVLGALFAPRHGDVDQVVVRELRVPRTVIGLMAGAALALVGAILQGVTRNPIADPGLLGINAGASFAVVLAISVFGIVSPSGFVWFAFAGAALAAVIVFVVGSRGRDGSTPVKLALTGAAVTAAFTPLITIVLLSSLDTLNQFRFWSVGALVGRPLDTAGAVWPFLVVGILLAAILARRLNLLALGDDVARGLGDRPAVTHALAAVAVVVLAGTATALAGPIALIGLVVPHVARRITGPDYRWVLAFCLTLGPVLLLSADVIGRVVVAPAELEAGIVSAFIGAPLLIAIIRRAKLAGV</sequence>
<evidence type="ECO:0000313" key="10">
    <source>
        <dbReference type="Proteomes" id="UP000307380"/>
    </source>
</evidence>
<dbReference type="AlphaFoldDB" id="A0A4S4FZV1"/>
<dbReference type="Pfam" id="PF01032">
    <property type="entry name" value="FecCD"/>
    <property type="match status" value="1"/>
</dbReference>
<dbReference type="PANTHER" id="PTHR30472">
    <property type="entry name" value="FERRIC ENTEROBACTIN TRANSPORT SYSTEM PERMEASE PROTEIN"/>
    <property type="match status" value="1"/>
</dbReference>
<feature type="transmembrane region" description="Helical" evidence="8">
    <location>
        <begin position="59"/>
        <end position="76"/>
    </location>
</feature>
<dbReference type="OrthoDB" id="9782305at2"/>
<dbReference type="GO" id="GO:0005886">
    <property type="term" value="C:plasma membrane"/>
    <property type="evidence" value="ECO:0007669"/>
    <property type="project" value="UniProtKB-SubCell"/>
</dbReference>
<name>A0A4S4FZV1_9MICO</name>
<dbReference type="Gene3D" id="1.10.3470.10">
    <property type="entry name" value="ABC transporter involved in vitamin B12 uptake, BtuC"/>
    <property type="match status" value="1"/>
</dbReference>
<feature type="transmembrane region" description="Helical" evidence="8">
    <location>
        <begin position="273"/>
        <end position="294"/>
    </location>
</feature>
<keyword evidence="4" id="KW-1003">Cell membrane</keyword>
<protein>
    <submittedName>
        <fullName evidence="9">Iron ABC transporter permease</fullName>
    </submittedName>
</protein>
<evidence type="ECO:0000256" key="4">
    <source>
        <dbReference type="ARBA" id="ARBA00022475"/>
    </source>
</evidence>
<keyword evidence="3" id="KW-0813">Transport</keyword>
<feature type="transmembrane region" description="Helical" evidence="8">
    <location>
        <begin position="306"/>
        <end position="325"/>
    </location>
</feature>
<dbReference type="SUPFAM" id="SSF81345">
    <property type="entry name" value="ABC transporter involved in vitamin B12 uptake, BtuC"/>
    <property type="match status" value="1"/>
</dbReference>
<accession>A0A4S4FZV1</accession>
<dbReference type="CDD" id="cd06550">
    <property type="entry name" value="TM_ABC_iron-siderophores_like"/>
    <property type="match status" value="1"/>
</dbReference>
<dbReference type="InterPro" id="IPR037294">
    <property type="entry name" value="ABC_BtuC-like"/>
</dbReference>
<gene>
    <name evidence="9" type="ORF">E6C70_06350</name>
</gene>
<dbReference type="PANTHER" id="PTHR30472:SF1">
    <property type="entry name" value="FE(3+) DICITRATE TRANSPORT SYSTEM PERMEASE PROTEIN FECC-RELATED"/>
    <property type="match status" value="1"/>
</dbReference>
<evidence type="ECO:0000256" key="2">
    <source>
        <dbReference type="ARBA" id="ARBA00007935"/>
    </source>
</evidence>
<comment type="subcellular location">
    <subcellularLocation>
        <location evidence="1">Cell membrane</location>
        <topology evidence="1">Multi-pass membrane protein</topology>
    </subcellularLocation>
</comment>
<feature type="transmembrane region" description="Helical" evidence="8">
    <location>
        <begin position="88"/>
        <end position="109"/>
    </location>
</feature>
<proteinExistence type="inferred from homology"/>
<dbReference type="InterPro" id="IPR000522">
    <property type="entry name" value="ABC_transptr_permease_BtuC"/>
</dbReference>
<dbReference type="Proteomes" id="UP000307380">
    <property type="component" value="Unassembled WGS sequence"/>
</dbReference>
<feature type="transmembrane region" description="Helical" evidence="8">
    <location>
        <begin position="193"/>
        <end position="213"/>
    </location>
</feature>